<protein>
    <recommendedName>
        <fullName evidence="3">FecR protein domain-containing protein</fullName>
    </recommendedName>
</protein>
<proteinExistence type="predicted"/>
<accession>A0A7X1ZHH2</accession>
<keyword evidence="2" id="KW-1185">Reference proteome</keyword>
<comment type="caution">
    <text evidence="1">The sequence shown here is derived from an EMBL/GenBank/DDBJ whole genome shotgun (WGS) entry which is preliminary data.</text>
</comment>
<dbReference type="InterPro" id="IPR006311">
    <property type="entry name" value="TAT_signal"/>
</dbReference>
<dbReference type="AlphaFoldDB" id="A0A7X1ZHH2"/>
<organism evidence="1 2">
    <name type="scientific">Roseospira navarrensis</name>
    <dbReference type="NCBI Taxonomy" id="140058"/>
    <lineage>
        <taxon>Bacteria</taxon>
        <taxon>Pseudomonadati</taxon>
        <taxon>Pseudomonadota</taxon>
        <taxon>Alphaproteobacteria</taxon>
        <taxon>Rhodospirillales</taxon>
        <taxon>Rhodospirillaceae</taxon>
        <taxon>Roseospira</taxon>
    </lineage>
</organism>
<gene>
    <name evidence="1" type="ORF">GHC57_13720</name>
</gene>
<reference evidence="1 2" key="1">
    <citation type="submission" date="2019-10" db="EMBL/GenBank/DDBJ databases">
        <title>Draft whole-genome sequence of the purple nonsulfur photosynthetic bacterium Roseospira navarrensis DSM 15114.</title>
        <authorList>
            <person name="Kyndt J.A."/>
            <person name="Meyer T.E."/>
        </authorList>
    </citation>
    <scope>NUCLEOTIDE SEQUENCE [LARGE SCALE GENOMIC DNA]</scope>
    <source>
        <strain evidence="1 2">DSM 15114</strain>
    </source>
</reference>
<name>A0A7X1ZHH2_9PROT</name>
<dbReference type="PROSITE" id="PS51318">
    <property type="entry name" value="TAT"/>
    <property type="match status" value="1"/>
</dbReference>
<sequence length="224" mass="23394">MSDRAGWRRRQMLRAAGCGLGLAALMAGGLGVALPAGAQTAQDPAGFVSAFSGRASLTNENGVRTLQTGMAIYHGDHVVTGEGARATVRLDSGVVVTAGATSDMQIAANTASSYGWRSMVRVRAGIVRVEFSPDTPVDGVTVETDTAHVNTQYGHAVIEVSPMLTRVVATEGRILVSGADGPERSVAVLGPGKGVDVARLQRAYDPMPWPTGLIQSFVQRTAYR</sequence>
<evidence type="ECO:0000313" key="2">
    <source>
        <dbReference type="Proteomes" id="UP000434582"/>
    </source>
</evidence>
<dbReference type="RefSeq" id="WP_153345200.1">
    <property type="nucleotide sequence ID" value="NZ_WIVE01000048.1"/>
</dbReference>
<dbReference type="Proteomes" id="UP000434582">
    <property type="component" value="Unassembled WGS sequence"/>
</dbReference>
<dbReference type="EMBL" id="WIVE01000048">
    <property type="protein sequence ID" value="MQX37577.1"/>
    <property type="molecule type" value="Genomic_DNA"/>
</dbReference>
<evidence type="ECO:0008006" key="3">
    <source>
        <dbReference type="Google" id="ProtNLM"/>
    </source>
</evidence>
<evidence type="ECO:0000313" key="1">
    <source>
        <dbReference type="EMBL" id="MQX37577.1"/>
    </source>
</evidence>
<dbReference type="OrthoDB" id="8443045at2"/>